<sequence>MYVGFQGPSIFILPRHSEGKTHGEPQGWAFLGPAQVTSLVEVRSPRTFRRGGGDYGDREARGPGQRAAGGAPRPPRRQSGSRASGERSPGGEGRTTPAEAAPGPAAQFCSGLGRLRPQEPRAEGAATGNPAATAAARPRLLRLRCLPGGGSAVPAPSSPSPPLAPPSPPPPGALASLTRRPVPPRAPGLLLLRAAAPPPRAARAPGGAILPPRPFSLHPLPS</sequence>
<protein>
    <submittedName>
        <fullName evidence="3">Atherin-like</fullName>
    </submittedName>
</protein>
<evidence type="ECO:0000313" key="3">
    <source>
        <dbReference type="RefSeq" id="XP_022409292.1"/>
    </source>
</evidence>
<dbReference type="KEGG" id="dle:111164174"/>
<evidence type="ECO:0000313" key="2">
    <source>
        <dbReference type="Proteomes" id="UP000248483"/>
    </source>
</evidence>
<feature type="compositionally biased region" description="Low complexity" evidence="1">
    <location>
        <begin position="187"/>
        <end position="210"/>
    </location>
</feature>
<feature type="compositionally biased region" description="Low complexity" evidence="1">
    <location>
        <begin position="62"/>
        <end position="83"/>
    </location>
</feature>
<reference evidence="3" key="1">
    <citation type="submission" date="2025-08" db="UniProtKB">
        <authorList>
            <consortium name="RefSeq"/>
        </authorList>
    </citation>
    <scope>IDENTIFICATION</scope>
    <source>
        <tissue evidence="3">Blood</tissue>
    </source>
</reference>
<accession>A0A2Y9LQC4</accession>
<proteinExistence type="predicted"/>
<name>A0A2Y9LQC4_DELLE</name>
<dbReference type="AlphaFoldDB" id="A0A2Y9LQC4"/>
<feature type="region of interest" description="Disordered" evidence="1">
    <location>
        <begin position="39"/>
        <end position="222"/>
    </location>
</feature>
<dbReference type="GeneID" id="111164174"/>
<gene>
    <name evidence="3" type="primary">LOC111164174</name>
</gene>
<feature type="compositionally biased region" description="Pro residues" evidence="1">
    <location>
        <begin position="156"/>
        <end position="172"/>
    </location>
</feature>
<dbReference type="Proteomes" id="UP000248483">
    <property type="component" value="Unplaced"/>
</dbReference>
<feature type="compositionally biased region" description="Basic and acidic residues" evidence="1">
    <location>
        <begin position="51"/>
        <end position="61"/>
    </location>
</feature>
<feature type="compositionally biased region" description="Low complexity" evidence="1">
    <location>
        <begin position="97"/>
        <end position="106"/>
    </location>
</feature>
<organism evidence="2 3">
    <name type="scientific">Delphinapterus leucas</name>
    <name type="common">Beluga whale</name>
    <dbReference type="NCBI Taxonomy" id="9749"/>
    <lineage>
        <taxon>Eukaryota</taxon>
        <taxon>Metazoa</taxon>
        <taxon>Chordata</taxon>
        <taxon>Craniata</taxon>
        <taxon>Vertebrata</taxon>
        <taxon>Euteleostomi</taxon>
        <taxon>Mammalia</taxon>
        <taxon>Eutheria</taxon>
        <taxon>Laurasiatheria</taxon>
        <taxon>Artiodactyla</taxon>
        <taxon>Whippomorpha</taxon>
        <taxon>Cetacea</taxon>
        <taxon>Odontoceti</taxon>
        <taxon>Monodontidae</taxon>
        <taxon>Delphinapterus</taxon>
    </lineage>
</organism>
<evidence type="ECO:0000256" key="1">
    <source>
        <dbReference type="SAM" id="MobiDB-lite"/>
    </source>
</evidence>
<feature type="compositionally biased region" description="Low complexity" evidence="1">
    <location>
        <begin position="123"/>
        <end position="146"/>
    </location>
</feature>
<dbReference type="InParanoid" id="A0A2Y9LQC4"/>
<keyword evidence="2" id="KW-1185">Reference proteome</keyword>
<dbReference type="RefSeq" id="XP_022409292.1">
    <property type="nucleotide sequence ID" value="XM_022553584.1"/>
</dbReference>